<protein>
    <submittedName>
        <fullName evidence="1">Uncharacterized protein</fullName>
    </submittedName>
</protein>
<dbReference type="OrthoDB" id="9904401at2"/>
<sequence>MDDIVITRGGVNFTLQHQGYAGDESVVGELYKLVAEYDGPPEDLDWPDDDEVSAAAGLTLTTLEPASGDRLETTLVVEG</sequence>
<comment type="caution">
    <text evidence="1">The sequence shown here is derived from an EMBL/GenBank/DDBJ whole genome shotgun (WGS) entry which is preliminary data.</text>
</comment>
<dbReference type="Proteomes" id="UP000238589">
    <property type="component" value="Unassembled WGS sequence"/>
</dbReference>
<proteinExistence type="predicted"/>
<evidence type="ECO:0000313" key="1">
    <source>
        <dbReference type="EMBL" id="PRD65639.1"/>
    </source>
</evidence>
<keyword evidence="2" id="KW-1185">Reference proteome</keyword>
<gene>
    <name evidence="1" type="ORF">C6P64_08705</name>
</gene>
<dbReference type="EMBL" id="PVLQ01000027">
    <property type="protein sequence ID" value="PRD65639.1"/>
    <property type="molecule type" value="Genomic_DNA"/>
</dbReference>
<dbReference type="RefSeq" id="WP_105748165.1">
    <property type="nucleotide sequence ID" value="NZ_PVLQ01000027.1"/>
</dbReference>
<dbReference type="AlphaFoldDB" id="A0A2S9K5B4"/>
<accession>A0A2S9K5B4</accession>
<name>A0A2S9K5B4_9BURK</name>
<evidence type="ECO:0000313" key="2">
    <source>
        <dbReference type="Proteomes" id="UP000238589"/>
    </source>
</evidence>
<reference evidence="1 2" key="1">
    <citation type="submission" date="2018-03" db="EMBL/GenBank/DDBJ databases">
        <title>Comparative genomics illustrates the genes involved in a hyperalkaliphilic mechanisms of Serpentinomonas isolated from highly-alkaline calcium-rich serpentinized springs.</title>
        <authorList>
            <person name="Suzuki S."/>
            <person name="Ishii S."/>
            <person name="Walworth N."/>
            <person name="Bird L."/>
            <person name="Kuenen J.G."/>
            <person name="Nealson K.H."/>
        </authorList>
    </citation>
    <scope>NUCLEOTIDE SEQUENCE [LARGE SCALE GENOMIC DNA]</scope>
    <source>
        <strain evidence="1 2">P1</strain>
    </source>
</reference>
<organism evidence="1 2">
    <name type="scientific">Malikia granosa</name>
    <dbReference type="NCBI Taxonomy" id="263067"/>
    <lineage>
        <taxon>Bacteria</taxon>
        <taxon>Pseudomonadati</taxon>
        <taxon>Pseudomonadota</taxon>
        <taxon>Betaproteobacteria</taxon>
        <taxon>Burkholderiales</taxon>
        <taxon>Comamonadaceae</taxon>
        <taxon>Malikia</taxon>
    </lineage>
</organism>